<name>A0A1R3G9R5_9ROSI</name>
<reference evidence="3" key="1">
    <citation type="submission" date="2013-09" db="EMBL/GenBank/DDBJ databases">
        <title>Corchorus olitorius genome sequencing.</title>
        <authorList>
            <person name="Alam M."/>
            <person name="Haque M.S."/>
            <person name="Islam M.S."/>
            <person name="Emdad E.M."/>
            <person name="Islam M.M."/>
            <person name="Ahmed B."/>
            <person name="Halim A."/>
            <person name="Hossen Q.M.M."/>
            <person name="Hossain M.Z."/>
            <person name="Ahmed R."/>
            <person name="Khan M.M."/>
            <person name="Islam R."/>
            <person name="Rashid M.M."/>
            <person name="Khan S.A."/>
            <person name="Rahman M.S."/>
            <person name="Alam M."/>
            <person name="Yahiya A.S."/>
            <person name="Khan M.S."/>
            <person name="Azam M.S."/>
            <person name="Haque T."/>
            <person name="Lashkar M.Z.H."/>
            <person name="Akhand A.I."/>
            <person name="Morshed G."/>
            <person name="Roy S."/>
            <person name="Uddin K.S."/>
            <person name="Rabeya T."/>
            <person name="Hossain A.S."/>
            <person name="Chowdhury A."/>
            <person name="Snigdha A.R."/>
            <person name="Mortoza M.S."/>
            <person name="Matin S.A."/>
            <person name="Hoque S.M.E."/>
            <person name="Islam M.K."/>
            <person name="Roy D.K."/>
            <person name="Haider R."/>
            <person name="Moosa M.M."/>
            <person name="Elias S.M."/>
            <person name="Hasan A.M."/>
            <person name="Jahan S."/>
            <person name="Shafiuddin M."/>
            <person name="Mahmood N."/>
            <person name="Shommy N.S."/>
        </authorList>
    </citation>
    <scope>NUCLEOTIDE SEQUENCE [LARGE SCALE GENOMIC DNA]</scope>
    <source>
        <strain evidence="3">cv. O-4</strain>
    </source>
</reference>
<proteinExistence type="predicted"/>
<sequence>MVFIRVKVAPGVVLRCTTLSCSIASSTLINTCQYHPHFQETNVVTPVILNFPNQVLLDAHGIVSKDKADAPYKIPPFTAESSQSFDTWWLSRWASATEDIGETIAARLAPPTGKKNNKAKHATLVSEDEGTTQVAKKKKKSTPTPVSQDDVVAFHNSTYPATVAINQATTSNKVTKSKEVAVESSKKK</sequence>
<evidence type="ECO:0000313" key="2">
    <source>
        <dbReference type="EMBL" id="OMO54832.1"/>
    </source>
</evidence>
<organism evidence="2 3">
    <name type="scientific">Corchorus olitorius</name>
    <dbReference type="NCBI Taxonomy" id="93759"/>
    <lineage>
        <taxon>Eukaryota</taxon>
        <taxon>Viridiplantae</taxon>
        <taxon>Streptophyta</taxon>
        <taxon>Embryophyta</taxon>
        <taxon>Tracheophyta</taxon>
        <taxon>Spermatophyta</taxon>
        <taxon>Magnoliopsida</taxon>
        <taxon>eudicotyledons</taxon>
        <taxon>Gunneridae</taxon>
        <taxon>Pentapetalae</taxon>
        <taxon>rosids</taxon>
        <taxon>malvids</taxon>
        <taxon>Malvales</taxon>
        <taxon>Malvaceae</taxon>
        <taxon>Grewioideae</taxon>
        <taxon>Apeibeae</taxon>
        <taxon>Corchorus</taxon>
    </lineage>
</organism>
<dbReference type="EMBL" id="AWUE01023145">
    <property type="protein sequence ID" value="OMO54832.1"/>
    <property type="molecule type" value="Genomic_DNA"/>
</dbReference>
<comment type="caution">
    <text evidence="2">The sequence shown here is derived from an EMBL/GenBank/DDBJ whole genome shotgun (WGS) entry which is preliminary data.</text>
</comment>
<dbReference type="AlphaFoldDB" id="A0A1R3G9R5"/>
<gene>
    <name evidence="2" type="ORF">COLO4_36336</name>
</gene>
<accession>A0A1R3G9R5</accession>
<keyword evidence="3" id="KW-1185">Reference proteome</keyword>
<feature type="region of interest" description="Disordered" evidence="1">
    <location>
        <begin position="110"/>
        <end position="152"/>
    </location>
</feature>
<evidence type="ECO:0000256" key="1">
    <source>
        <dbReference type="SAM" id="MobiDB-lite"/>
    </source>
</evidence>
<dbReference type="Proteomes" id="UP000187203">
    <property type="component" value="Unassembled WGS sequence"/>
</dbReference>
<evidence type="ECO:0000313" key="3">
    <source>
        <dbReference type="Proteomes" id="UP000187203"/>
    </source>
</evidence>
<protein>
    <submittedName>
        <fullName evidence="2">Protein DA1-like isoform 1</fullName>
    </submittedName>
</protein>